<dbReference type="Gene3D" id="1.25.40.20">
    <property type="entry name" value="Ankyrin repeat-containing domain"/>
    <property type="match status" value="1"/>
</dbReference>
<evidence type="ECO:0000313" key="5">
    <source>
        <dbReference type="EMBL" id="GIE50721.1"/>
    </source>
</evidence>
<dbReference type="PROSITE" id="PS50088">
    <property type="entry name" value="ANK_REPEAT"/>
    <property type="match status" value="1"/>
</dbReference>
<keyword evidence="1" id="KW-0677">Repeat</keyword>
<dbReference type="Proteomes" id="UP000647172">
    <property type="component" value="Unassembled WGS sequence"/>
</dbReference>
<evidence type="ECO:0000256" key="3">
    <source>
        <dbReference type="PROSITE-ProRule" id="PRU00023"/>
    </source>
</evidence>
<evidence type="ECO:0000313" key="6">
    <source>
        <dbReference type="Proteomes" id="UP000647172"/>
    </source>
</evidence>
<dbReference type="PANTHER" id="PTHR24171:SF8">
    <property type="entry name" value="BRCA1-ASSOCIATED RING DOMAIN PROTEIN 1"/>
    <property type="match status" value="1"/>
</dbReference>
<gene>
    <name evidence="5" type="ORF">Ani05nite_42550</name>
</gene>
<evidence type="ECO:0000256" key="1">
    <source>
        <dbReference type="ARBA" id="ARBA00022737"/>
    </source>
</evidence>
<feature type="repeat" description="ANK" evidence="3">
    <location>
        <begin position="470"/>
        <end position="502"/>
    </location>
</feature>
<dbReference type="EMBL" id="BOMQ01000052">
    <property type="protein sequence ID" value="GIE50721.1"/>
    <property type="molecule type" value="Genomic_DNA"/>
</dbReference>
<dbReference type="GO" id="GO:0004842">
    <property type="term" value="F:ubiquitin-protein transferase activity"/>
    <property type="evidence" value="ECO:0007669"/>
    <property type="project" value="TreeGrafter"/>
</dbReference>
<dbReference type="GO" id="GO:0085020">
    <property type="term" value="P:protein K6-linked ubiquitination"/>
    <property type="evidence" value="ECO:0007669"/>
    <property type="project" value="TreeGrafter"/>
</dbReference>
<organism evidence="5 6">
    <name type="scientific">Actinoplanes nipponensis</name>
    <dbReference type="NCBI Taxonomy" id="135950"/>
    <lineage>
        <taxon>Bacteria</taxon>
        <taxon>Bacillati</taxon>
        <taxon>Actinomycetota</taxon>
        <taxon>Actinomycetes</taxon>
        <taxon>Micromonosporales</taxon>
        <taxon>Micromonosporaceae</taxon>
        <taxon>Actinoplanes</taxon>
    </lineage>
</organism>
<sequence>MERRRERLRYLRALNLAAPAGMVAAATERRLAGDWRGACTAALVDVPFDLRSVASTYGAAHAARIEAELAGLAPDLLRRFLPRAQGRLIPRATVVLSRADEPCRGARAGSRRAGPVLVATLPRSWQVARQGITLQVTHRLPATFHDLPDWCWHADAVADRRWAYGAGPDRLAWHFADGSPYPQGTVTPAEQAADRPGEVERTAALLSAHRPVRAFEAAGFTVDESTPHRYGPDLPALLTRLGPALPMARAELLRLVRRYQQEEFSALYGQIGVARLTVRRQGHSALAGPWMFGVPAPVEAALLRFGDLGPEELHPLAHEALFPGRTQRRRTLVPHAPEAIRVRCGTEWHTVLATGGQLRTPHHDDAEIRREFLLAGLGGPISGCAAALRGWRTGSRPMAKDVRKDRQALFALALHGDTDGLLARLAGGLDPALRGPGGGTLLHWLAHLDHDRLLPVLLGAGLSTDDRDHEGRTPLHAAAESAAEATMAALVAAGADPDARDQRGRTPATVLAQVRAP</sequence>
<comment type="caution">
    <text evidence="5">The sequence shown here is derived from an EMBL/GenBank/DDBJ whole genome shotgun (WGS) entry which is preliminary data.</text>
</comment>
<dbReference type="SUPFAM" id="SSF48403">
    <property type="entry name" value="Ankyrin repeat"/>
    <property type="match status" value="1"/>
</dbReference>
<accession>A0A919MMN1</accession>
<protein>
    <recommendedName>
        <fullName evidence="7">Ankyrin repeat-containing protein</fullName>
    </recommendedName>
</protein>
<dbReference type="RefSeq" id="WP_203770673.1">
    <property type="nucleotide sequence ID" value="NZ_BAAAYJ010000017.1"/>
</dbReference>
<proteinExistence type="predicted"/>
<evidence type="ECO:0000256" key="4">
    <source>
        <dbReference type="SAM" id="MobiDB-lite"/>
    </source>
</evidence>
<name>A0A919MMN1_9ACTN</name>
<dbReference type="InterPro" id="IPR002110">
    <property type="entry name" value="Ankyrin_rpt"/>
</dbReference>
<dbReference type="SMART" id="SM00248">
    <property type="entry name" value="ANK"/>
    <property type="match status" value="2"/>
</dbReference>
<keyword evidence="2 3" id="KW-0040">ANK repeat</keyword>
<keyword evidence="6" id="KW-1185">Reference proteome</keyword>
<dbReference type="AlphaFoldDB" id="A0A919MMN1"/>
<dbReference type="PANTHER" id="PTHR24171">
    <property type="entry name" value="ANKYRIN REPEAT DOMAIN-CONTAINING PROTEIN 39-RELATED"/>
    <property type="match status" value="1"/>
</dbReference>
<evidence type="ECO:0000256" key="2">
    <source>
        <dbReference type="ARBA" id="ARBA00023043"/>
    </source>
</evidence>
<evidence type="ECO:0008006" key="7">
    <source>
        <dbReference type="Google" id="ProtNLM"/>
    </source>
</evidence>
<dbReference type="InterPro" id="IPR036770">
    <property type="entry name" value="Ankyrin_rpt-contain_sf"/>
</dbReference>
<reference evidence="5" key="1">
    <citation type="submission" date="2021-01" db="EMBL/GenBank/DDBJ databases">
        <title>Whole genome shotgun sequence of Actinoplanes nipponensis NBRC 14063.</title>
        <authorList>
            <person name="Komaki H."/>
            <person name="Tamura T."/>
        </authorList>
    </citation>
    <scope>NUCLEOTIDE SEQUENCE</scope>
    <source>
        <strain evidence="5">NBRC 14063</strain>
    </source>
</reference>
<dbReference type="PROSITE" id="PS50297">
    <property type="entry name" value="ANK_REP_REGION"/>
    <property type="match status" value="1"/>
</dbReference>
<dbReference type="Pfam" id="PF12796">
    <property type="entry name" value="Ank_2"/>
    <property type="match status" value="1"/>
</dbReference>
<feature type="region of interest" description="Disordered" evidence="4">
    <location>
        <begin position="494"/>
        <end position="517"/>
    </location>
</feature>